<feature type="compositionally biased region" description="Basic and acidic residues" evidence="1">
    <location>
        <begin position="33"/>
        <end position="62"/>
    </location>
</feature>
<dbReference type="AlphaFoldDB" id="A0A1J7IWM8"/>
<feature type="compositionally biased region" description="Polar residues" evidence="1">
    <location>
        <begin position="1"/>
        <end position="32"/>
    </location>
</feature>
<dbReference type="Proteomes" id="UP000182658">
    <property type="component" value="Unassembled WGS sequence"/>
</dbReference>
<reference evidence="2 3" key="1">
    <citation type="submission" date="2016-10" db="EMBL/GenBank/DDBJ databases">
        <title>Draft genome sequence of Coniochaeta ligniaria NRRL30616, a lignocellulolytic fungus for bioabatement of inhibitors in plant biomass hydrolysates.</title>
        <authorList>
            <consortium name="DOE Joint Genome Institute"/>
            <person name="Jimenez D.J."/>
            <person name="Hector R.E."/>
            <person name="Riley R."/>
            <person name="Sun H."/>
            <person name="Grigoriev I.V."/>
            <person name="Van Elsas J.D."/>
            <person name="Nichols N.N."/>
        </authorList>
    </citation>
    <scope>NUCLEOTIDE SEQUENCE [LARGE SCALE GENOMIC DNA]</scope>
    <source>
        <strain evidence="2 3">NRRL 30616</strain>
    </source>
</reference>
<protein>
    <submittedName>
        <fullName evidence="2">Uncharacterized protein</fullName>
    </submittedName>
</protein>
<evidence type="ECO:0000313" key="3">
    <source>
        <dbReference type="Proteomes" id="UP000182658"/>
    </source>
</evidence>
<accession>A0A1J7IWM8</accession>
<proteinExistence type="predicted"/>
<name>A0A1J7IWM8_9PEZI</name>
<gene>
    <name evidence="2" type="ORF">CONLIGDRAFT_635325</name>
</gene>
<keyword evidence="3" id="KW-1185">Reference proteome</keyword>
<dbReference type="InParanoid" id="A0A1J7IWM8"/>
<sequence length="104" mass="11000">MDPMETSSPDGTNSTVNEASPIRQTTFDQTPASDDHSEKSLGQESQPESRDSPPQTLEDRVQNPDAGIGENAGSSHCSDGPSEEQVWENAATYVTDDTGDGGSE</sequence>
<dbReference type="EMBL" id="KV875101">
    <property type="protein sequence ID" value="OIW25497.1"/>
    <property type="molecule type" value="Genomic_DNA"/>
</dbReference>
<evidence type="ECO:0000313" key="2">
    <source>
        <dbReference type="EMBL" id="OIW25497.1"/>
    </source>
</evidence>
<evidence type="ECO:0000256" key="1">
    <source>
        <dbReference type="SAM" id="MobiDB-lite"/>
    </source>
</evidence>
<organism evidence="2 3">
    <name type="scientific">Coniochaeta ligniaria NRRL 30616</name>
    <dbReference type="NCBI Taxonomy" id="1408157"/>
    <lineage>
        <taxon>Eukaryota</taxon>
        <taxon>Fungi</taxon>
        <taxon>Dikarya</taxon>
        <taxon>Ascomycota</taxon>
        <taxon>Pezizomycotina</taxon>
        <taxon>Sordariomycetes</taxon>
        <taxon>Sordariomycetidae</taxon>
        <taxon>Coniochaetales</taxon>
        <taxon>Coniochaetaceae</taxon>
        <taxon>Coniochaeta</taxon>
    </lineage>
</organism>
<feature type="region of interest" description="Disordered" evidence="1">
    <location>
        <begin position="1"/>
        <end position="85"/>
    </location>
</feature>